<evidence type="ECO:0000313" key="1">
    <source>
        <dbReference type="EMBL" id="OOK68450.1"/>
    </source>
</evidence>
<comment type="caution">
    <text evidence="1">The sequence shown here is derived from an EMBL/GenBank/DDBJ whole genome shotgun (WGS) entry which is preliminary data.</text>
</comment>
<reference evidence="1 2" key="1">
    <citation type="submission" date="2017-02" db="EMBL/GenBank/DDBJ databases">
        <title>Complete genome sequences of Mycobacterium kansasii strains isolated from rhesus macaques.</title>
        <authorList>
            <person name="Panda A."/>
            <person name="Nagaraj S."/>
            <person name="Zhao X."/>
            <person name="Tettelin H."/>
            <person name="Detolla L.J."/>
        </authorList>
    </citation>
    <scope>NUCLEOTIDE SEQUENCE [LARGE SCALE GENOMIC DNA]</scope>
    <source>
        <strain evidence="1 2">11-3469</strain>
    </source>
</reference>
<dbReference type="EMBL" id="MVBN01000008">
    <property type="protein sequence ID" value="OOK68450.1"/>
    <property type="molecule type" value="Genomic_DNA"/>
</dbReference>
<evidence type="ECO:0000313" key="2">
    <source>
        <dbReference type="Proteomes" id="UP000188532"/>
    </source>
</evidence>
<dbReference type="AlphaFoldDB" id="A0A1V3WN90"/>
<sequence>MVARQCRRVKIVDDADVLPKSYRYPAEHWIHRHHGAGLAGVRAPDGVQVDRGR</sequence>
<protein>
    <submittedName>
        <fullName evidence="1">Transposase domain protein</fullName>
    </submittedName>
</protein>
<proteinExistence type="predicted"/>
<organism evidence="1 2">
    <name type="scientific">Mycobacterium kansasii</name>
    <dbReference type="NCBI Taxonomy" id="1768"/>
    <lineage>
        <taxon>Bacteria</taxon>
        <taxon>Bacillati</taxon>
        <taxon>Actinomycetota</taxon>
        <taxon>Actinomycetes</taxon>
        <taxon>Mycobacteriales</taxon>
        <taxon>Mycobacteriaceae</taxon>
        <taxon>Mycobacterium</taxon>
    </lineage>
</organism>
<gene>
    <name evidence="1" type="primary">nhr2</name>
    <name evidence="1" type="ORF">BZL29_6985</name>
</gene>
<dbReference type="Proteomes" id="UP000188532">
    <property type="component" value="Unassembled WGS sequence"/>
</dbReference>
<name>A0A1V3WN90_MYCKA</name>
<accession>A0A1V3WN90</accession>